<evidence type="ECO:0000256" key="1">
    <source>
        <dbReference type="ARBA" id="ARBA00022741"/>
    </source>
</evidence>
<evidence type="ECO:0000256" key="2">
    <source>
        <dbReference type="ARBA" id="ARBA00022840"/>
    </source>
</evidence>
<name>A0A163JFC0_ABSGL</name>
<dbReference type="OrthoDB" id="6593433at2759"/>
<proteinExistence type="predicted"/>
<dbReference type="CDD" id="cd00267">
    <property type="entry name" value="ABC_ATPase"/>
    <property type="match status" value="1"/>
</dbReference>
<dbReference type="InterPro" id="IPR003439">
    <property type="entry name" value="ABC_transporter-like_ATP-bd"/>
</dbReference>
<dbReference type="Proteomes" id="UP000078561">
    <property type="component" value="Unassembled WGS sequence"/>
</dbReference>
<dbReference type="EMBL" id="LT552383">
    <property type="protein sequence ID" value="SAL98964.1"/>
    <property type="molecule type" value="Genomic_DNA"/>
</dbReference>
<evidence type="ECO:0000313" key="6">
    <source>
        <dbReference type="Proteomes" id="UP000078561"/>
    </source>
</evidence>
<dbReference type="SUPFAM" id="SSF52540">
    <property type="entry name" value="P-loop containing nucleoside triphosphate hydrolases"/>
    <property type="match status" value="1"/>
</dbReference>
<dbReference type="GO" id="GO:0016887">
    <property type="term" value="F:ATP hydrolysis activity"/>
    <property type="evidence" value="ECO:0007669"/>
    <property type="project" value="InterPro"/>
</dbReference>
<dbReference type="OMA" id="PWQIRNK"/>
<dbReference type="InterPro" id="IPR003593">
    <property type="entry name" value="AAA+_ATPase"/>
</dbReference>
<protein>
    <recommendedName>
        <fullName evidence="4">ABC transporter domain-containing protein</fullName>
    </recommendedName>
</protein>
<gene>
    <name evidence="5" type="primary">ABSGL_04535.1 scaffold 5475</name>
</gene>
<dbReference type="Gene3D" id="3.40.50.300">
    <property type="entry name" value="P-loop containing nucleotide triphosphate hydrolases"/>
    <property type="match status" value="1"/>
</dbReference>
<accession>A0A163JFC0</accession>
<feature type="compositionally biased region" description="Basic and acidic residues" evidence="3">
    <location>
        <begin position="204"/>
        <end position="226"/>
    </location>
</feature>
<dbReference type="PANTHER" id="PTHR43119:SF1">
    <property type="entry name" value="ABC TRANSPORTER DOMAIN-CONTAINING PROTEIN"/>
    <property type="match status" value="1"/>
</dbReference>
<reference evidence="5" key="1">
    <citation type="submission" date="2016-04" db="EMBL/GenBank/DDBJ databases">
        <authorList>
            <person name="Evans L.H."/>
            <person name="Alamgir A."/>
            <person name="Owens N."/>
            <person name="Weber N.D."/>
            <person name="Virtaneva K."/>
            <person name="Barbian K."/>
            <person name="Babar A."/>
            <person name="Rosenke K."/>
        </authorList>
    </citation>
    <scope>NUCLEOTIDE SEQUENCE [LARGE SCALE GENOMIC DNA]</scope>
    <source>
        <strain evidence="5">CBS 101.48</strain>
    </source>
</reference>
<evidence type="ECO:0000313" key="5">
    <source>
        <dbReference type="EMBL" id="SAL98964.1"/>
    </source>
</evidence>
<sequence length="226" mass="25495">MSSHYFSAHDICFKLPNGQRLFEHIEIKLRKGDRLVIQGASGVGKTTLLKCLAYLIPFEKGECKLGDETVGNNVPLWRTKVMYVPQTPVDHPGTPNDLFHKIQSFASQKNRTDHGNPVEIAQQWGISEDQFGETWSNLSGGEMQRCSLAIALALNPDVLLLDEPTSALDPDTIAKVEDTLKSRTCLWITHDPKQQQRVATGTLEMKKPNRYRDDDDDNDHTIDMQH</sequence>
<evidence type="ECO:0000256" key="3">
    <source>
        <dbReference type="SAM" id="MobiDB-lite"/>
    </source>
</evidence>
<feature type="region of interest" description="Disordered" evidence="3">
    <location>
        <begin position="196"/>
        <end position="226"/>
    </location>
</feature>
<dbReference type="InParanoid" id="A0A163JFC0"/>
<dbReference type="PANTHER" id="PTHR43119">
    <property type="entry name" value="ABC TRANSPORT PROTEIN ATP-BINDING COMPONENT-RELATED"/>
    <property type="match status" value="1"/>
</dbReference>
<evidence type="ECO:0000259" key="4">
    <source>
        <dbReference type="PROSITE" id="PS50893"/>
    </source>
</evidence>
<dbReference type="AlphaFoldDB" id="A0A163JFC0"/>
<keyword evidence="6" id="KW-1185">Reference proteome</keyword>
<keyword evidence="2" id="KW-0067">ATP-binding</keyword>
<feature type="domain" description="ABC transporter" evidence="4">
    <location>
        <begin position="6"/>
        <end position="225"/>
    </location>
</feature>
<dbReference type="Pfam" id="PF00005">
    <property type="entry name" value="ABC_tran"/>
    <property type="match status" value="1"/>
</dbReference>
<dbReference type="InterPro" id="IPR027417">
    <property type="entry name" value="P-loop_NTPase"/>
</dbReference>
<dbReference type="STRING" id="4829.A0A163JFC0"/>
<dbReference type="SMART" id="SM00382">
    <property type="entry name" value="AAA"/>
    <property type="match status" value="1"/>
</dbReference>
<keyword evidence="1" id="KW-0547">Nucleotide-binding</keyword>
<organism evidence="5">
    <name type="scientific">Absidia glauca</name>
    <name type="common">Pin mould</name>
    <dbReference type="NCBI Taxonomy" id="4829"/>
    <lineage>
        <taxon>Eukaryota</taxon>
        <taxon>Fungi</taxon>
        <taxon>Fungi incertae sedis</taxon>
        <taxon>Mucoromycota</taxon>
        <taxon>Mucoromycotina</taxon>
        <taxon>Mucoromycetes</taxon>
        <taxon>Mucorales</taxon>
        <taxon>Cunninghamellaceae</taxon>
        <taxon>Absidia</taxon>
    </lineage>
</organism>
<dbReference type="GO" id="GO:0005524">
    <property type="term" value="F:ATP binding"/>
    <property type="evidence" value="ECO:0007669"/>
    <property type="project" value="UniProtKB-KW"/>
</dbReference>
<dbReference type="PROSITE" id="PS50893">
    <property type="entry name" value="ABC_TRANSPORTER_2"/>
    <property type="match status" value="1"/>
</dbReference>